<gene>
    <name evidence="1" type="ORF">M513_05244</name>
</gene>
<evidence type="ECO:0000313" key="2">
    <source>
        <dbReference type="Proteomes" id="UP000030764"/>
    </source>
</evidence>
<sequence length="227" mass="25527">MSPKSKENAEKRSTLIGRVGTNLKVGIVGLPNVGEYTVEHAELTDIYVGNFVNFSAQQLEQRKRARAVACRVAVPDERFDYLCEFYKPERRVPAFLNVVDVAGLTKGASDGFGLGNAFLSHINACDAVFEMCRAFEDEDVTHVEGDVNPIRDIGIIYEELRLKDLQHVNALVEKAAKVVERSNDKAKAFEFQTLLNVRKLLADEKRHVRFGSWTDKEVLAFIPSFHI</sequence>
<dbReference type="InterPro" id="IPR006073">
    <property type="entry name" value="GTP-bd"/>
</dbReference>
<dbReference type="PANTHER" id="PTHR23305">
    <property type="entry name" value="OBG GTPASE FAMILY"/>
    <property type="match status" value="1"/>
</dbReference>
<evidence type="ECO:0000313" key="1">
    <source>
        <dbReference type="EMBL" id="KFD53977.1"/>
    </source>
</evidence>
<dbReference type="PRINTS" id="PR00326">
    <property type="entry name" value="GTP1OBG"/>
</dbReference>
<accession>A0A085M9T1</accession>
<reference evidence="1 2" key="1">
    <citation type="journal article" date="2014" name="Nat. Genet.">
        <title>Genome and transcriptome of the porcine whipworm Trichuris suis.</title>
        <authorList>
            <person name="Jex A.R."/>
            <person name="Nejsum P."/>
            <person name="Schwarz E.M."/>
            <person name="Hu L."/>
            <person name="Young N.D."/>
            <person name="Hall R.S."/>
            <person name="Korhonen P.K."/>
            <person name="Liao S."/>
            <person name="Thamsborg S."/>
            <person name="Xia J."/>
            <person name="Xu P."/>
            <person name="Wang S."/>
            <person name="Scheerlinck J.P."/>
            <person name="Hofmann A."/>
            <person name="Sternberg P.W."/>
            <person name="Wang J."/>
            <person name="Gasser R.B."/>
        </authorList>
    </citation>
    <scope>NUCLEOTIDE SEQUENCE [LARGE SCALE GENOMIC DNA]</scope>
    <source>
        <strain evidence="1">DCEP-RM93M</strain>
    </source>
</reference>
<dbReference type="GO" id="GO:0005737">
    <property type="term" value="C:cytoplasm"/>
    <property type="evidence" value="ECO:0007669"/>
    <property type="project" value="TreeGrafter"/>
</dbReference>
<dbReference type="EMBL" id="KL363212">
    <property type="protein sequence ID" value="KFD53977.1"/>
    <property type="molecule type" value="Genomic_DNA"/>
</dbReference>
<dbReference type="PANTHER" id="PTHR23305:SF11">
    <property type="entry name" value="OBG-LIKE ATPASE 1"/>
    <property type="match status" value="1"/>
</dbReference>
<protein>
    <submittedName>
        <fullName evidence="1">Uncharacterized protein</fullName>
    </submittedName>
</protein>
<name>A0A085M9T1_9BILA</name>
<keyword evidence="2" id="KW-1185">Reference proteome</keyword>
<proteinExistence type="predicted"/>
<dbReference type="AlphaFoldDB" id="A0A085M9T1"/>
<dbReference type="SUPFAM" id="SSF52540">
    <property type="entry name" value="P-loop containing nucleoside triphosphate hydrolases"/>
    <property type="match status" value="1"/>
</dbReference>
<dbReference type="Proteomes" id="UP000030764">
    <property type="component" value="Unassembled WGS sequence"/>
</dbReference>
<dbReference type="InterPro" id="IPR027417">
    <property type="entry name" value="P-loop_NTPase"/>
</dbReference>
<dbReference type="GO" id="GO:0016887">
    <property type="term" value="F:ATP hydrolysis activity"/>
    <property type="evidence" value="ECO:0007669"/>
    <property type="project" value="TreeGrafter"/>
</dbReference>
<organism evidence="1 2">
    <name type="scientific">Trichuris suis</name>
    <name type="common">pig whipworm</name>
    <dbReference type="NCBI Taxonomy" id="68888"/>
    <lineage>
        <taxon>Eukaryota</taxon>
        <taxon>Metazoa</taxon>
        <taxon>Ecdysozoa</taxon>
        <taxon>Nematoda</taxon>
        <taxon>Enoplea</taxon>
        <taxon>Dorylaimia</taxon>
        <taxon>Trichinellida</taxon>
        <taxon>Trichuridae</taxon>
        <taxon>Trichuris</taxon>
    </lineage>
</organism>
<dbReference type="GO" id="GO:0005525">
    <property type="term" value="F:GTP binding"/>
    <property type="evidence" value="ECO:0007669"/>
    <property type="project" value="InterPro"/>
</dbReference>
<dbReference type="Gene3D" id="3.40.50.300">
    <property type="entry name" value="P-loop containing nucleotide triphosphate hydrolases"/>
    <property type="match status" value="1"/>
</dbReference>